<gene>
    <name evidence="1" type="ORF">DES32_0791</name>
</gene>
<sequence length="362" mass="38660">MNAPSPSPNPLHFTRFRDIDPRPMKEFLVQKLLGAGEISCFFAKPGAGKSVLVSDMGCHIASGRPWFGRSVLRGAVLYVAAERAKLVERRMAAFRLHYGEADLPLAIVSGAIDLRSSPEHASLIAAYAKNLAEDTALPLRLIVIDTVSRVLAGGDENSSKDMGAFVSALSSLQETTGAHICIIHHIPQDGSNRMRGHGALLGAVDTTISIERTGKARVATVIKDNDGAEGQKIAFKLESVLLSTDPSTGTETWAPIAVPTDEEAAMANGEPNTLSRPQVIALRALHSAIADKGELAPECGHVPTGKRVVSLKLWADYAYGSGVSGSCEPRARQKAFKQAREALAVRGKVAVWEPYVWPLANS</sequence>
<comment type="caution">
    <text evidence="1">The sequence shown here is derived from an EMBL/GenBank/DDBJ whole genome shotgun (WGS) entry which is preliminary data.</text>
</comment>
<proteinExistence type="predicted"/>
<dbReference type="Proteomes" id="UP000256900">
    <property type="component" value="Unassembled WGS sequence"/>
</dbReference>
<accession>A0A3D9ZDM7</accession>
<dbReference type="SUPFAM" id="SSF52540">
    <property type="entry name" value="P-loop containing nucleoside triphosphate hydrolases"/>
    <property type="match status" value="1"/>
</dbReference>
<dbReference type="EMBL" id="QUMO01000001">
    <property type="protein sequence ID" value="REF89566.1"/>
    <property type="molecule type" value="Genomic_DNA"/>
</dbReference>
<protein>
    <submittedName>
        <fullName evidence="1">AAA domain-containing protein</fullName>
    </submittedName>
</protein>
<organism evidence="1 2">
    <name type="scientific">Methylovirgula ligni</name>
    <dbReference type="NCBI Taxonomy" id="569860"/>
    <lineage>
        <taxon>Bacteria</taxon>
        <taxon>Pseudomonadati</taxon>
        <taxon>Pseudomonadota</taxon>
        <taxon>Alphaproteobacteria</taxon>
        <taxon>Hyphomicrobiales</taxon>
        <taxon>Beijerinckiaceae</taxon>
        <taxon>Methylovirgula</taxon>
    </lineage>
</organism>
<dbReference type="OrthoDB" id="9775547at2"/>
<dbReference type="AlphaFoldDB" id="A0A3D9ZDM7"/>
<name>A0A3D9ZDM7_9HYPH</name>
<dbReference type="InterPro" id="IPR027417">
    <property type="entry name" value="P-loop_NTPase"/>
</dbReference>
<dbReference type="Gene3D" id="3.40.50.300">
    <property type="entry name" value="P-loop containing nucleotide triphosphate hydrolases"/>
    <property type="match status" value="1"/>
</dbReference>
<dbReference type="Pfam" id="PF13481">
    <property type="entry name" value="AAA_25"/>
    <property type="match status" value="1"/>
</dbReference>
<evidence type="ECO:0000313" key="2">
    <source>
        <dbReference type="Proteomes" id="UP000256900"/>
    </source>
</evidence>
<dbReference type="RefSeq" id="WP_115835318.1">
    <property type="nucleotide sequence ID" value="NZ_CP025086.1"/>
</dbReference>
<reference evidence="1 2" key="1">
    <citation type="submission" date="2018-08" db="EMBL/GenBank/DDBJ databases">
        <title>Genomic Encyclopedia of Type Strains, Phase IV (KMG-IV): sequencing the most valuable type-strain genomes for metagenomic binning, comparative biology and taxonomic classification.</title>
        <authorList>
            <person name="Goeker M."/>
        </authorList>
    </citation>
    <scope>NUCLEOTIDE SEQUENCE [LARGE SCALE GENOMIC DNA]</scope>
    <source>
        <strain evidence="1 2">BW863</strain>
    </source>
</reference>
<evidence type="ECO:0000313" key="1">
    <source>
        <dbReference type="EMBL" id="REF89566.1"/>
    </source>
</evidence>
<keyword evidence="2" id="KW-1185">Reference proteome</keyword>